<evidence type="ECO:0000313" key="3">
    <source>
        <dbReference type="Proteomes" id="UP000233248"/>
    </source>
</evidence>
<sequence>MKKLRFNIEDISQLIIGAFALCVPISFSQEAWDIAQTLPTLNLILLVLLTVFFLSIYTYGSIFQTNIKSRIFVFVFRIFIAYFITILVVSLTLFALNKLPLITDTLLAIKRIIVISMPASIGAIIVDGLDKE</sequence>
<dbReference type="OrthoDB" id="5349036at2"/>
<keyword evidence="1" id="KW-0472">Membrane</keyword>
<dbReference type="RefSeq" id="WP_101183202.1">
    <property type="nucleotide sequence ID" value="NZ_CP031218.1"/>
</dbReference>
<keyword evidence="1" id="KW-0812">Transmembrane</keyword>
<dbReference type="InterPro" id="IPR024464">
    <property type="entry name" value="DUF2391"/>
</dbReference>
<dbReference type="AlphaFoldDB" id="A0A2N1J6R5"/>
<evidence type="ECO:0000313" key="2">
    <source>
        <dbReference type="EMBL" id="PKI82248.1"/>
    </source>
</evidence>
<accession>A0A2N1J6R5</accession>
<dbReference type="EMBL" id="NXIF01000002">
    <property type="protein sequence ID" value="PKI82248.1"/>
    <property type="molecule type" value="Genomic_DNA"/>
</dbReference>
<feature type="transmembrane region" description="Helical" evidence="1">
    <location>
        <begin position="38"/>
        <end position="59"/>
    </location>
</feature>
<keyword evidence="3" id="KW-1185">Reference proteome</keyword>
<feature type="transmembrane region" description="Helical" evidence="1">
    <location>
        <begin position="108"/>
        <end position="129"/>
    </location>
</feature>
<feature type="transmembrane region" description="Helical" evidence="1">
    <location>
        <begin position="71"/>
        <end position="96"/>
    </location>
</feature>
<gene>
    <name evidence="2" type="ORF">CP960_00410</name>
</gene>
<proteinExistence type="predicted"/>
<organism evidence="2 3">
    <name type="scientific">Malaciobacter halophilus</name>
    <dbReference type="NCBI Taxonomy" id="197482"/>
    <lineage>
        <taxon>Bacteria</taxon>
        <taxon>Pseudomonadati</taxon>
        <taxon>Campylobacterota</taxon>
        <taxon>Epsilonproteobacteria</taxon>
        <taxon>Campylobacterales</taxon>
        <taxon>Arcobacteraceae</taxon>
        <taxon>Malaciobacter</taxon>
    </lineage>
</organism>
<dbReference type="KEGG" id="ahs:AHALO_1670"/>
<dbReference type="Pfam" id="PF09622">
    <property type="entry name" value="DUF2391"/>
    <property type="match status" value="1"/>
</dbReference>
<name>A0A2N1J6R5_9BACT</name>
<comment type="caution">
    <text evidence="2">The sequence shown here is derived from an EMBL/GenBank/DDBJ whole genome shotgun (WGS) entry which is preliminary data.</text>
</comment>
<evidence type="ECO:0000256" key="1">
    <source>
        <dbReference type="SAM" id="Phobius"/>
    </source>
</evidence>
<evidence type="ECO:0008006" key="4">
    <source>
        <dbReference type="Google" id="ProtNLM"/>
    </source>
</evidence>
<keyword evidence="1" id="KW-1133">Transmembrane helix</keyword>
<protein>
    <recommendedName>
        <fullName evidence="4">DUF2391 domain-containing protein</fullName>
    </recommendedName>
</protein>
<reference evidence="2 3" key="1">
    <citation type="submission" date="2017-09" db="EMBL/GenBank/DDBJ databases">
        <title>Genomics of the genus Arcobacter.</title>
        <authorList>
            <person name="Perez-Cataluna A."/>
            <person name="Figueras M.J."/>
            <person name="Salas-Masso N."/>
        </authorList>
    </citation>
    <scope>NUCLEOTIDE SEQUENCE [LARGE SCALE GENOMIC DNA]</scope>
    <source>
        <strain evidence="2 3">DSM 18005</strain>
    </source>
</reference>
<dbReference type="Proteomes" id="UP000233248">
    <property type="component" value="Unassembled WGS sequence"/>
</dbReference>